<reference evidence="1" key="1">
    <citation type="journal article" date="2021" name="New Phytol.">
        <title>Evolutionary innovations through gain and loss of genes in the ectomycorrhizal Boletales.</title>
        <authorList>
            <person name="Wu G."/>
            <person name="Miyauchi S."/>
            <person name="Morin E."/>
            <person name="Kuo A."/>
            <person name="Drula E."/>
            <person name="Varga T."/>
            <person name="Kohler A."/>
            <person name="Feng B."/>
            <person name="Cao Y."/>
            <person name="Lipzen A."/>
            <person name="Daum C."/>
            <person name="Hundley H."/>
            <person name="Pangilinan J."/>
            <person name="Johnson J."/>
            <person name="Barry K."/>
            <person name="LaButti K."/>
            <person name="Ng V."/>
            <person name="Ahrendt S."/>
            <person name="Min B."/>
            <person name="Choi I.G."/>
            <person name="Park H."/>
            <person name="Plett J.M."/>
            <person name="Magnuson J."/>
            <person name="Spatafora J.W."/>
            <person name="Nagy L.G."/>
            <person name="Henrissat B."/>
            <person name="Grigoriev I.V."/>
            <person name="Yang Z.L."/>
            <person name="Xu J."/>
            <person name="Martin F.M."/>
        </authorList>
    </citation>
    <scope>NUCLEOTIDE SEQUENCE</scope>
    <source>
        <strain evidence="1">KUC20120723A-06</strain>
    </source>
</reference>
<sequence length="611" mass="67973">MEGFKELVRLAEKDPDRSGTKRREAFKQIIDLTHSDDSSLKSYAAANIRTFFADFPDLEEDAINAVYDLCEDQDSVVRIDGYKAIVEVSRVQKKWVKRNADVLVQLLQSDEPNEVIVVKKALCEHLDMDSSVTLGVLCDQVVPPEEKMEEEEQYIRDRLRSLVIAFLTGEARNAIVQRYTEPPGTEAENVMVGELLTAISRLGTSDVEVIVKDILLSLPCYRLNSPRGSELLDALLQKIKGPLRERATDTKILQAIEFYLTLADFVAVERRVASPAELLRFYCTSLTGKLVLQRFPREGQVALVSHIADALSACGDESRVRPQVCSPDQFSLLQRQVVDACPILFEVLFDSKMYSSRMWRTVKLLLSACKSRKERDHWTLPSHLLSSIRKFQSLSEQSSKEPGDIQGLIRLLAGQEVSPQTPTSFTATHNVGLPPHLPNKPAFPRLPIRRPEMPSAAVKREGGTPSTSGSQGRQQNSGVATPPKRNFSTPEEAPQQKRARTESNGPREFTPSLLSRIAGTGQTTRFIGDTPQQRPANILHVDHPSRDTSPEPDRHPTGGYSIKGAANVLRDEGVRPAAPRTSSLLDRLNSADVSMMSVDDGGRNRRHRGKA</sequence>
<dbReference type="Proteomes" id="UP000790709">
    <property type="component" value="Unassembled WGS sequence"/>
</dbReference>
<evidence type="ECO:0000313" key="1">
    <source>
        <dbReference type="EMBL" id="KAH7925612.1"/>
    </source>
</evidence>
<name>A0ACB8BIR5_9AGAM</name>
<organism evidence="1 2">
    <name type="scientific">Leucogyrophana mollusca</name>
    <dbReference type="NCBI Taxonomy" id="85980"/>
    <lineage>
        <taxon>Eukaryota</taxon>
        <taxon>Fungi</taxon>
        <taxon>Dikarya</taxon>
        <taxon>Basidiomycota</taxon>
        <taxon>Agaricomycotina</taxon>
        <taxon>Agaricomycetes</taxon>
        <taxon>Agaricomycetidae</taxon>
        <taxon>Boletales</taxon>
        <taxon>Boletales incertae sedis</taxon>
        <taxon>Leucogyrophana</taxon>
    </lineage>
</organism>
<keyword evidence="2" id="KW-1185">Reference proteome</keyword>
<dbReference type="EMBL" id="MU266398">
    <property type="protein sequence ID" value="KAH7925612.1"/>
    <property type="molecule type" value="Genomic_DNA"/>
</dbReference>
<accession>A0ACB8BIR5</accession>
<protein>
    <submittedName>
        <fullName evidence="1">Uncharacterized protein</fullName>
    </submittedName>
</protein>
<proteinExistence type="predicted"/>
<evidence type="ECO:0000313" key="2">
    <source>
        <dbReference type="Proteomes" id="UP000790709"/>
    </source>
</evidence>
<comment type="caution">
    <text evidence="1">The sequence shown here is derived from an EMBL/GenBank/DDBJ whole genome shotgun (WGS) entry which is preliminary data.</text>
</comment>
<gene>
    <name evidence="1" type="ORF">BV22DRAFT_1104816</name>
</gene>